<proteinExistence type="predicted"/>
<protein>
    <submittedName>
        <fullName evidence="1">Uncharacterized protein</fullName>
    </submittedName>
</protein>
<sequence>MEQKTQTFAALYDALPPTEKNRITAEIINRCNVSLWTIQSWKSGCRKPKPKSREILAELFDVPTSEMFPETVN</sequence>
<dbReference type="SUPFAM" id="SSF47413">
    <property type="entry name" value="lambda repressor-like DNA-binding domains"/>
    <property type="match status" value="1"/>
</dbReference>
<gene>
    <name evidence="1" type="ORF">NE651_13305</name>
</gene>
<evidence type="ECO:0000313" key="1">
    <source>
        <dbReference type="EMBL" id="MCQ5083860.1"/>
    </source>
</evidence>
<organism evidence="1 2">
    <name type="scientific">Alistipes onderdonkii</name>
    <dbReference type="NCBI Taxonomy" id="328813"/>
    <lineage>
        <taxon>Bacteria</taxon>
        <taxon>Pseudomonadati</taxon>
        <taxon>Bacteroidota</taxon>
        <taxon>Bacteroidia</taxon>
        <taxon>Bacteroidales</taxon>
        <taxon>Rikenellaceae</taxon>
        <taxon>Alistipes</taxon>
    </lineage>
</organism>
<dbReference type="Proteomes" id="UP001205035">
    <property type="component" value="Unassembled WGS sequence"/>
</dbReference>
<dbReference type="Gene3D" id="1.10.260.40">
    <property type="entry name" value="lambda repressor-like DNA-binding domains"/>
    <property type="match status" value="1"/>
</dbReference>
<dbReference type="AlphaFoldDB" id="A0AAJ1CFZ0"/>
<evidence type="ECO:0000313" key="2">
    <source>
        <dbReference type="Proteomes" id="UP001205035"/>
    </source>
</evidence>
<comment type="caution">
    <text evidence="1">The sequence shown here is derived from an EMBL/GenBank/DDBJ whole genome shotgun (WGS) entry which is preliminary data.</text>
</comment>
<dbReference type="InterPro" id="IPR010982">
    <property type="entry name" value="Lambda_DNA-bd_dom_sf"/>
</dbReference>
<dbReference type="EMBL" id="JANGBQ010000024">
    <property type="protein sequence ID" value="MCQ5083860.1"/>
    <property type="molecule type" value="Genomic_DNA"/>
</dbReference>
<dbReference type="RefSeq" id="WP_022331732.1">
    <property type="nucleotide sequence ID" value="NZ_JANGBQ010000024.1"/>
</dbReference>
<accession>A0AAJ1CFZ0</accession>
<dbReference type="GO" id="GO:0003677">
    <property type="term" value="F:DNA binding"/>
    <property type="evidence" value="ECO:0007669"/>
    <property type="project" value="InterPro"/>
</dbReference>
<reference evidence="1" key="1">
    <citation type="submission" date="2022-06" db="EMBL/GenBank/DDBJ databases">
        <title>Isolation of gut microbiota from human fecal samples.</title>
        <authorList>
            <person name="Pamer E.G."/>
            <person name="Barat B."/>
            <person name="Waligurski E."/>
            <person name="Medina S."/>
            <person name="Paddock L."/>
            <person name="Mostad J."/>
        </authorList>
    </citation>
    <scope>NUCLEOTIDE SEQUENCE</scope>
    <source>
        <strain evidence="1">DFI.6.22</strain>
    </source>
</reference>
<name>A0AAJ1CFZ0_9BACT</name>